<dbReference type="AlphaFoldDB" id="A0A2G8K644"/>
<keyword evidence="5 9" id="KW-0297">G-protein coupled receptor</keyword>
<keyword evidence="6 11" id="KW-0472">Membrane</keyword>
<dbReference type="CDD" id="cd00637">
    <property type="entry name" value="7tm_classA_rhodopsin-like"/>
    <property type="match status" value="1"/>
</dbReference>
<feature type="transmembrane region" description="Helical" evidence="11">
    <location>
        <begin position="163"/>
        <end position="192"/>
    </location>
</feature>
<keyword evidence="8 9" id="KW-0807">Transducer</keyword>
<dbReference type="Pfam" id="PF00001">
    <property type="entry name" value="7tm_1"/>
    <property type="match status" value="1"/>
</dbReference>
<keyword evidence="4 11" id="KW-1133">Transmembrane helix</keyword>
<feature type="domain" description="G-protein coupled receptors family 1 profile" evidence="12">
    <location>
        <begin position="143"/>
        <end position="401"/>
    </location>
</feature>
<dbReference type="SUPFAM" id="SSF81321">
    <property type="entry name" value="Family A G protein-coupled receptor-like"/>
    <property type="match status" value="1"/>
</dbReference>
<keyword evidence="3 9" id="KW-0812">Transmembrane</keyword>
<evidence type="ECO:0000256" key="11">
    <source>
        <dbReference type="SAM" id="Phobius"/>
    </source>
</evidence>
<dbReference type="GO" id="GO:0005886">
    <property type="term" value="C:plasma membrane"/>
    <property type="evidence" value="ECO:0007669"/>
    <property type="project" value="UniProtKB-SubCell"/>
</dbReference>
<comment type="caution">
    <text evidence="13">The sequence shown here is derived from an EMBL/GenBank/DDBJ whole genome shotgun (WGS) entry which is preliminary data.</text>
</comment>
<feature type="region of interest" description="Disordered" evidence="10">
    <location>
        <begin position="423"/>
        <end position="452"/>
    </location>
</feature>
<dbReference type="GO" id="GO:0004930">
    <property type="term" value="F:G protein-coupled receptor activity"/>
    <property type="evidence" value="ECO:0007669"/>
    <property type="project" value="UniProtKB-KW"/>
</dbReference>
<feature type="transmembrane region" description="Helical" evidence="11">
    <location>
        <begin position="345"/>
        <end position="367"/>
    </location>
</feature>
<comment type="similarity">
    <text evidence="9">Belongs to the G-protein coupled receptor 1 family.</text>
</comment>
<evidence type="ECO:0000256" key="9">
    <source>
        <dbReference type="RuleBase" id="RU000688"/>
    </source>
</evidence>
<dbReference type="STRING" id="307972.A0A2G8K644"/>
<evidence type="ECO:0000313" key="14">
    <source>
        <dbReference type="Proteomes" id="UP000230750"/>
    </source>
</evidence>
<comment type="subcellular location">
    <subcellularLocation>
        <location evidence="1">Cell membrane</location>
        <topology evidence="1">Multi-pass membrane protein</topology>
    </subcellularLocation>
</comment>
<evidence type="ECO:0000256" key="6">
    <source>
        <dbReference type="ARBA" id="ARBA00023136"/>
    </source>
</evidence>
<evidence type="ECO:0000256" key="2">
    <source>
        <dbReference type="ARBA" id="ARBA00022475"/>
    </source>
</evidence>
<dbReference type="PROSITE" id="PS50262">
    <property type="entry name" value="G_PROTEIN_RECEP_F1_2"/>
    <property type="match status" value="1"/>
</dbReference>
<dbReference type="InterPro" id="IPR017452">
    <property type="entry name" value="GPCR_Rhodpsn_7TM"/>
</dbReference>
<evidence type="ECO:0000256" key="1">
    <source>
        <dbReference type="ARBA" id="ARBA00004651"/>
    </source>
</evidence>
<name>A0A2G8K644_STIJA</name>
<gene>
    <name evidence="13" type="ORF">BSL78_19728</name>
</gene>
<evidence type="ECO:0000256" key="10">
    <source>
        <dbReference type="SAM" id="MobiDB-lite"/>
    </source>
</evidence>
<evidence type="ECO:0000256" key="7">
    <source>
        <dbReference type="ARBA" id="ARBA00023170"/>
    </source>
</evidence>
<accession>A0A2G8K644</accession>
<protein>
    <submittedName>
        <fullName evidence="13">Putative 5-hydroxytryptamine receptor 4-like</fullName>
    </submittedName>
</protein>
<evidence type="ECO:0000259" key="12">
    <source>
        <dbReference type="PROSITE" id="PS50262"/>
    </source>
</evidence>
<dbReference type="Proteomes" id="UP000230750">
    <property type="component" value="Unassembled WGS sequence"/>
</dbReference>
<evidence type="ECO:0000256" key="5">
    <source>
        <dbReference type="ARBA" id="ARBA00023040"/>
    </source>
</evidence>
<feature type="transmembrane region" description="Helical" evidence="11">
    <location>
        <begin position="285"/>
        <end position="310"/>
    </location>
</feature>
<reference evidence="13 14" key="1">
    <citation type="journal article" date="2017" name="PLoS Biol.">
        <title>The sea cucumber genome provides insights into morphological evolution and visceral regeneration.</title>
        <authorList>
            <person name="Zhang X."/>
            <person name="Sun L."/>
            <person name="Yuan J."/>
            <person name="Sun Y."/>
            <person name="Gao Y."/>
            <person name="Zhang L."/>
            <person name="Li S."/>
            <person name="Dai H."/>
            <person name="Hamel J.F."/>
            <person name="Liu C."/>
            <person name="Yu Y."/>
            <person name="Liu S."/>
            <person name="Lin W."/>
            <person name="Guo K."/>
            <person name="Jin S."/>
            <person name="Xu P."/>
            <person name="Storey K.B."/>
            <person name="Huan P."/>
            <person name="Zhang T."/>
            <person name="Zhou Y."/>
            <person name="Zhang J."/>
            <person name="Lin C."/>
            <person name="Li X."/>
            <person name="Xing L."/>
            <person name="Huo D."/>
            <person name="Sun M."/>
            <person name="Wang L."/>
            <person name="Mercier A."/>
            <person name="Li F."/>
            <person name="Yang H."/>
            <person name="Xiang J."/>
        </authorList>
    </citation>
    <scope>NUCLEOTIDE SEQUENCE [LARGE SCALE GENOMIC DNA]</scope>
    <source>
        <strain evidence="13">Shaxun</strain>
        <tissue evidence="13">Muscle</tissue>
    </source>
</reference>
<evidence type="ECO:0000256" key="8">
    <source>
        <dbReference type="ARBA" id="ARBA00023224"/>
    </source>
</evidence>
<dbReference type="Gene3D" id="1.20.1070.10">
    <property type="entry name" value="Rhodopsin 7-helix transmembrane proteins"/>
    <property type="match status" value="1"/>
</dbReference>
<feature type="transmembrane region" description="Helical" evidence="11">
    <location>
        <begin position="204"/>
        <end position="226"/>
    </location>
</feature>
<organism evidence="13 14">
    <name type="scientific">Stichopus japonicus</name>
    <name type="common">Sea cucumber</name>
    <dbReference type="NCBI Taxonomy" id="307972"/>
    <lineage>
        <taxon>Eukaryota</taxon>
        <taxon>Metazoa</taxon>
        <taxon>Echinodermata</taxon>
        <taxon>Eleutherozoa</taxon>
        <taxon>Echinozoa</taxon>
        <taxon>Holothuroidea</taxon>
        <taxon>Aspidochirotacea</taxon>
        <taxon>Aspidochirotida</taxon>
        <taxon>Stichopodidae</taxon>
        <taxon>Apostichopus</taxon>
    </lineage>
</organism>
<keyword evidence="2" id="KW-1003">Cell membrane</keyword>
<evidence type="ECO:0000313" key="13">
    <source>
        <dbReference type="EMBL" id="PIK43442.1"/>
    </source>
</evidence>
<dbReference type="PROSITE" id="PS00237">
    <property type="entry name" value="G_PROTEIN_RECEP_F1_1"/>
    <property type="match status" value="1"/>
</dbReference>
<dbReference type="PRINTS" id="PR00237">
    <property type="entry name" value="GPCRRHODOPSN"/>
</dbReference>
<proteinExistence type="inferred from homology"/>
<keyword evidence="7 9" id="KW-0675">Receptor</keyword>
<dbReference type="InterPro" id="IPR000276">
    <property type="entry name" value="GPCR_Rhodpsn"/>
</dbReference>
<dbReference type="EMBL" id="MRZV01000851">
    <property type="protein sequence ID" value="PIK43442.1"/>
    <property type="molecule type" value="Genomic_DNA"/>
</dbReference>
<sequence length="513" mass="57281">MVLFPAPVTSSQNPPPGPASSVYTAKLDTAVVETTGSYATEIGTLFYTDFITDVDDDILNTFPTDIGSGIQETGTINPLSNEQTAFFISDSSNISITPPNGTSLGTTSTVVSTVYIDTVTAEIVSRVATACLMSLFLFVTLVGNVIVLFVFKHRYRKFTARVIFMYNFIVILFCDGLCNMSIAWGAVLAGVWPYGQVICQFSSFLLNTFNTLTLFALLHLTFDRFLAMKKPDWYHKNVQIVASLVVILITWLYTIAFNLAIFAGAVPSNYYINRFICGISSGVDLIFTVLRLVLNLLVPLSAVSFFFIVIAKMATVSKGSVQELPEDEVFLRKPKLVSVVKHTKLIAILIIFWCILEGPYQVVHTVYLFSKGEPDVLISFSVETITTWMKFLYPAIVPIFILVGMIGNRKVQKLAPEHLDMVTPDESASRSPVMNPVSGHHGLAKPRSGHSHLPQLVPDDIFKFPYSFRPQRVYACVLEMTQGRYRRARDIYHSRQEEKSLSKINQGRMTREF</sequence>
<feature type="transmembrane region" description="Helical" evidence="11">
    <location>
        <begin position="132"/>
        <end position="151"/>
    </location>
</feature>
<feature type="transmembrane region" description="Helical" evidence="11">
    <location>
        <begin position="238"/>
        <end position="265"/>
    </location>
</feature>
<feature type="transmembrane region" description="Helical" evidence="11">
    <location>
        <begin position="387"/>
        <end position="406"/>
    </location>
</feature>
<evidence type="ECO:0000256" key="3">
    <source>
        <dbReference type="ARBA" id="ARBA00022692"/>
    </source>
</evidence>
<keyword evidence="14" id="KW-1185">Reference proteome</keyword>
<evidence type="ECO:0000256" key="4">
    <source>
        <dbReference type="ARBA" id="ARBA00022989"/>
    </source>
</evidence>
<dbReference type="OrthoDB" id="10070371at2759"/>
<dbReference type="PANTHER" id="PTHR22752">
    <property type="entry name" value="G PROTEIN-COUPLED RECEPTOR"/>
    <property type="match status" value="1"/>
</dbReference>